<dbReference type="Proteomes" id="UP001596047">
    <property type="component" value="Unassembled WGS sequence"/>
</dbReference>
<keyword evidence="3" id="KW-1185">Reference proteome</keyword>
<dbReference type="PANTHER" id="PTHR43245">
    <property type="entry name" value="BIFUNCTIONAL POLYMYXIN RESISTANCE PROTEIN ARNA"/>
    <property type="match status" value="1"/>
</dbReference>
<dbReference type="Gene3D" id="3.40.50.720">
    <property type="entry name" value="NAD(P)-binding Rossmann-like Domain"/>
    <property type="match status" value="1"/>
</dbReference>
<proteinExistence type="predicted"/>
<name>A0ABW0VVN1_9BACL</name>
<gene>
    <name evidence="2" type="ORF">ACFPYJ_06770</name>
</gene>
<comment type="caution">
    <text evidence="2">The sequence shown here is derived from an EMBL/GenBank/DDBJ whole genome shotgun (WGS) entry which is preliminary data.</text>
</comment>
<dbReference type="InterPro" id="IPR001509">
    <property type="entry name" value="Epimerase_deHydtase"/>
</dbReference>
<organism evidence="2 3">
    <name type="scientific">Paenibacillus solisilvae</name>
    <dbReference type="NCBI Taxonomy" id="2486751"/>
    <lineage>
        <taxon>Bacteria</taxon>
        <taxon>Bacillati</taxon>
        <taxon>Bacillota</taxon>
        <taxon>Bacilli</taxon>
        <taxon>Bacillales</taxon>
        <taxon>Paenibacillaceae</taxon>
        <taxon>Paenibacillus</taxon>
    </lineage>
</organism>
<feature type="domain" description="NAD-dependent epimerase/dehydratase" evidence="1">
    <location>
        <begin position="3"/>
        <end position="145"/>
    </location>
</feature>
<dbReference type="PANTHER" id="PTHR43245:SF54">
    <property type="entry name" value="BLL0593 PROTEIN"/>
    <property type="match status" value="1"/>
</dbReference>
<protein>
    <submittedName>
        <fullName evidence="2">NAD-dependent epimerase/dehydratase family protein</fullName>
    </submittedName>
</protein>
<dbReference type="Pfam" id="PF01370">
    <property type="entry name" value="Epimerase"/>
    <property type="match status" value="1"/>
</dbReference>
<reference evidence="3" key="1">
    <citation type="journal article" date="2019" name="Int. J. Syst. Evol. Microbiol.">
        <title>The Global Catalogue of Microorganisms (GCM) 10K type strain sequencing project: providing services to taxonomists for standard genome sequencing and annotation.</title>
        <authorList>
            <consortium name="The Broad Institute Genomics Platform"/>
            <consortium name="The Broad Institute Genome Sequencing Center for Infectious Disease"/>
            <person name="Wu L."/>
            <person name="Ma J."/>
        </authorList>
    </citation>
    <scope>NUCLEOTIDE SEQUENCE [LARGE SCALE GENOMIC DNA]</scope>
    <source>
        <strain evidence="3">CGMCC 1.3240</strain>
    </source>
</reference>
<dbReference type="SUPFAM" id="SSF51735">
    <property type="entry name" value="NAD(P)-binding Rossmann-fold domains"/>
    <property type="match status" value="1"/>
</dbReference>
<dbReference type="RefSeq" id="WP_379187323.1">
    <property type="nucleotide sequence ID" value="NZ_JBHSOW010000024.1"/>
</dbReference>
<evidence type="ECO:0000313" key="3">
    <source>
        <dbReference type="Proteomes" id="UP001596047"/>
    </source>
</evidence>
<dbReference type="InterPro" id="IPR036291">
    <property type="entry name" value="NAD(P)-bd_dom_sf"/>
</dbReference>
<evidence type="ECO:0000259" key="1">
    <source>
        <dbReference type="Pfam" id="PF01370"/>
    </source>
</evidence>
<evidence type="ECO:0000313" key="2">
    <source>
        <dbReference type="EMBL" id="MFC5648834.1"/>
    </source>
</evidence>
<dbReference type="InterPro" id="IPR050177">
    <property type="entry name" value="Lipid_A_modif_metabolic_enz"/>
</dbReference>
<sequence>MKILITGASGNLASGVTEQLARKHEITLSDVVRVETAFTYYQADVRQTHALDQASAGVDVIVHTPAFHGIHMGKHSEQEFYDLNITGTFQMFQSAVRNKVRRVVWLSSMSYYGSDFYAYTKKIGEQMCQFYHERHGIEVIMLRPADFTPYADIRNYGERLLHGGVDRRDVIEAVVLAAECTSTFGAYRIIRHDSFTNDDVKAYSESPVEIWDRLYPGAKKIIEACKFKLPSEIRVTDLSKEKEELGYTPKYHFGTFIQEFTRDGMIIS</sequence>
<accession>A0ABW0VVN1</accession>
<dbReference type="EMBL" id="JBHSOW010000024">
    <property type="protein sequence ID" value="MFC5648834.1"/>
    <property type="molecule type" value="Genomic_DNA"/>
</dbReference>